<sequence>MKKRRKSRRLWMTRLYESRTWLINLIQPTIAKRDTSFRKAIPVTERLALTLRFLASGDSYTSLQHVFKISKQAISTVIPEVCSALIE</sequence>
<evidence type="ECO:0000313" key="1">
    <source>
        <dbReference type="EMBL" id="KAJ8888755.1"/>
    </source>
</evidence>
<name>A0ABQ9HWN5_9NEOP</name>
<evidence type="ECO:0000313" key="2">
    <source>
        <dbReference type="Proteomes" id="UP001159363"/>
    </source>
</evidence>
<comment type="caution">
    <text evidence="1">The sequence shown here is derived from an EMBL/GenBank/DDBJ whole genome shotgun (WGS) entry which is preliminary data.</text>
</comment>
<dbReference type="Proteomes" id="UP001159363">
    <property type="component" value="Chromosome 3"/>
</dbReference>
<accession>A0ABQ9HWN5</accession>
<gene>
    <name evidence="1" type="ORF">PR048_008247</name>
</gene>
<organism evidence="1 2">
    <name type="scientific">Dryococelus australis</name>
    <dbReference type="NCBI Taxonomy" id="614101"/>
    <lineage>
        <taxon>Eukaryota</taxon>
        <taxon>Metazoa</taxon>
        <taxon>Ecdysozoa</taxon>
        <taxon>Arthropoda</taxon>
        <taxon>Hexapoda</taxon>
        <taxon>Insecta</taxon>
        <taxon>Pterygota</taxon>
        <taxon>Neoptera</taxon>
        <taxon>Polyneoptera</taxon>
        <taxon>Phasmatodea</taxon>
        <taxon>Verophasmatodea</taxon>
        <taxon>Anareolatae</taxon>
        <taxon>Phasmatidae</taxon>
        <taxon>Eurycanthinae</taxon>
        <taxon>Dryococelus</taxon>
    </lineage>
</organism>
<protein>
    <recommendedName>
        <fullName evidence="3">Transposase</fullName>
    </recommendedName>
</protein>
<reference evidence="1 2" key="1">
    <citation type="submission" date="2023-02" db="EMBL/GenBank/DDBJ databases">
        <title>LHISI_Scaffold_Assembly.</title>
        <authorList>
            <person name="Stuart O.P."/>
            <person name="Cleave R."/>
            <person name="Magrath M.J.L."/>
            <person name="Mikheyev A.S."/>
        </authorList>
    </citation>
    <scope>NUCLEOTIDE SEQUENCE [LARGE SCALE GENOMIC DNA]</scope>
    <source>
        <strain evidence="1">Daus_M_001</strain>
        <tissue evidence="1">Leg muscle</tissue>
    </source>
</reference>
<dbReference type="EMBL" id="JARBHB010000003">
    <property type="protein sequence ID" value="KAJ8888755.1"/>
    <property type="molecule type" value="Genomic_DNA"/>
</dbReference>
<proteinExistence type="predicted"/>
<keyword evidence="2" id="KW-1185">Reference proteome</keyword>
<evidence type="ECO:0008006" key="3">
    <source>
        <dbReference type="Google" id="ProtNLM"/>
    </source>
</evidence>